<sequence length="109" mass="12101">MDYVREQVADPKLSAVRQRVRWWSAIALLRCLASSPAAAEQTLLNRSAVAAVENQDEVDAFAEPGYWTPIWTTPWKEKTSPSAPIPVTSTRRQPVRAGGCANWPGPQRL</sequence>
<keyword evidence="3" id="KW-0547">Nucleotide-binding</keyword>
<name>A0A1V3WIP1_MYCKA</name>
<protein>
    <submittedName>
        <fullName evidence="3">Helicase domain protein</fullName>
    </submittedName>
</protein>
<keyword evidence="2" id="KW-0732">Signal</keyword>
<evidence type="ECO:0000256" key="1">
    <source>
        <dbReference type="SAM" id="MobiDB-lite"/>
    </source>
</evidence>
<evidence type="ECO:0000256" key="2">
    <source>
        <dbReference type="SAM" id="SignalP"/>
    </source>
</evidence>
<keyword evidence="3" id="KW-0378">Hydrolase</keyword>
<keyword evidence="3" id="KW-0067">ATP-binding</keyword>
<gene>
    <name evidence="3" type="ORF">BZL29_7187</name>
</gene>
<dbReference type="GO" id="GO:0004386">
    <property type="term" value="F:helicase activity"/>
    <property type="evidence" value="ECO:0007669"/>
    <property type="project" value="UniProtKB-KW"/>
</dbReference>
<comment type="caution">
    <text evidence="3">The sequence shown here is derived from an EMBL/GenBank/DDBJ whole genome shotgun (WGS) entry which is preliminary data.</text>
</comment>
<dbReference type="AlphaFoldDB" id="A0A1V3WIP1"/>
<feature type="chain" id="PRO_5038573944" evidence="2">
    <location>
        <begin position="40"/>
        <end position="109"/>
    </location>
</feature>
<feature type="signal peptide" evidence="2">
    <location>
        <begin position="1"/>
        <end position="39"/>
    </location>
</feature>
<reference evidence="3 4" key="1">
    <citation type="submission" date="2017-02" db="EMBL/GenBank/DDBJ databases">
        <title>Complete genome sequences of Mycobacterium kansasii strains isolated from rhesus macaques.</title>
        <authorList>
            <person name="Panda A."/>
            <person name="Nagaraj S."/>
            <person name="Zhao X."/>
            <person name="Tettelin H."/>
            <person name="Detolla L.J."/>
        </authorList>
    </citation>
    <scope>NUCLEOTIDE SEQUENCE [LARGE SCALE GENOMIC DNA]</scope>
    <source>
        <strain evidence="3 4">11-3469</strain>
    </source>
</reference>
<feature type="region of interest" description="Disordered" evidence="1">
    <location>
        <begin position="77"/>
        <end position="109"/>
    </location>
</feature>
<accession>A0A1V3WIP1</accession>
<proteinExistence type="predicted"/>
<evidence type="ECO:0000313" key="3">
    <source>
        <dbReference type="EMBL" id="OOK66829.1"/>
    </source>
</evidence>
<organism evidence="3 4">
    <name type="scientific">Mycobacterium kansasii</name>
    <dbReference type="NCBI Taxonomy" id="1768"/>
    <lineage>
        <taxon>Bacteria</taxon>
        <taxon>Bacillati</taxon>
        <taxon>Actinomycetota</taxon>
        <taxon>Actinomycetes</taxon>
        <taxon>Mycobacteriales</taxon>
        <taxon>Mycobacteriaceae</taxon>
        <taxon>Mycobacterium</taxon>
    </lineage>
</organism>
<keyword evidence="3" id="KW-0347">Helicase</keyword>
<dbReference type="Proteomes" id="UP000188532">
    <property type="component" value="Unassembled WGS sequence"/>
</dbReference>
<evidence type="ECO:0000313" key="4">
    <source>
        <dbReference type="Proteomes" id="UP000188532"/>
    </source>
</evidence>
<dbReference type="EMBL" id="MVBN01000009">
    <property type="protein sequence ID" value="OOK66829.1"/>
    <property type="molecule type" value="Genomic_DNA"/>
</dbReference>